<reference evidence="4 5" key="1">
    <citation type="journal article" date="2017" name="ISME J.">
        <title>Energy and carbon metabolisms in a deep terrestrial subsurface fluid microbial community.</title>
        <authorList>
            <person name="Momper L."/>
            <person name="Jungbluth S.P."/>
            <person name="Lee M.D."/>
            <person name="Amend J.P."/>
        </authorList>
    </citation>
    <scope>NUCLEOTIDE SEQUENCE [LARGE SCALE GENOMIC DNA]</scope>
    <source>
        <strain evidence="4">SURF_26</strain>
    </source>
</reference>
<feature type="domain" description="Peptidase M16 C-terminal" evidence="3">
    <location>
        <begin position="654"/>
        <end position="834"/>
    </location>
</feature>
<feature type="domain" description="Peptidase M16 N-terminal" evidence="2">
    <location>
        <begin position="72"/>
        <end position="217"/>
    </location>
</feature>
<proteinExistence type="inferred from homology"/>
<comment type="similarity">
    <text evidence="1">Belongs to the peptidase M16 family.</text>
</comment>
<feature type="domain" description="Peptidase M16 N-terminal" evidence="2">
    <location>
        <begin position="502"/>
        <end position="642"/>
    </location>
</feature>
<accession>A0A3A4R8K9</accession>
<dbReference type="AlphaFoldDB" id="A0A3A4R8K9"/>
<dbReference type="InterPro" id="IPR011249">
    <property type="entry name" value="Metalloenz_LuxS/M16"/>
</dbReference>
<evidence type="ECO:0000313" key="4">
    <source>
        <dbReference type="EMBL" id="RJP61345.1"/>
    </source>
</evidence>
<dbReference type="SUPFAM" id="SSF63411">
    <property type="entry name" value="LuxS/MPP-like metallohydrolase"/>
    <property type="match status" value="4"/>
</dbReference>
<protein>
    <submittedName>
        <fullName evidence="4">Insulinase family protein</fullName>
    </submittedName>
</protein>
<dbReference type="PANTHER" id="PTHR11851:SF49">
    <property type="entry name" value="MITOCHONDRIAL-PROCESSING PEPTIDASE SUBUNIT ALPHA"/>
    <property type="match status" value="1"/>
</dbReference>
<sequence>MKKFFTLVLLICLTMQGNLNSLEKKYDPEYILSNLSVPDLQVGQEYTGLIQQVLPSLQGEYFVVLNSGLTILIKEIDYSPVVSCRVTIKAGSIYEGDYLGAGVTHYLEHVVAGGTTTIRTEEENAAILKELGGATNASTSYDHTTYFIKTIPQNWDTAVQLLLSYITSCAFNENEILREKPVILQEMRMRENDPERQLWDMFISSAYRDNPIKFPIIGLEPAFRSLERDDLISYYKERYQPHNVVVSVVGKVNGIEVLKRIIDLSDGFVSTNYNEKPLLREEAQISQRRVEQVHPAAQLTSLRIGVPTVTLLDDNLFALDVLAIILGTGRTSRLYQSLKDEKQLVLSVKAFNWTPTFVNGTFMISADLDNQNVDSVIETIWDELEKIKQSGVTEEELNRAKRKVLAENIADTIQADSISAELSYNYMVTGDPHFHERYVVGIKKLTLDDIKQAARQYFNRDKQTVALLKPPALAVDTADYKQAETNGQSATELVVMPNGLKVLFKQSESYPMTHFALFLNGGLVYENKTNIGISSFLASMVTRGTTSRSKQDISRVIEDIGGSLSAASGKHTIYMTCSVLAGDAQTGFELFADVALNPSFPTDEIEKVREETLMMISKKKESWQSLIMDYFNQEFYKGHPYRFDQLGTEETVKSLTQNDLVAFYDMLFIPQNMVIAVYGNFDKKTITESITTLFGSIPDGRLVQPNAEIVTGTSMVQNVEIEKEGPFPSVTLLYGLPGITVTDKDNYVFDIIDAVISGIMYPSGWLHDGLRGQDKSLVYMVHAFSQFGTRGGHFAILSQTTPENYDQVTDIIEGVITRMVSDGITEEELRTAQSMCITMHELQRETPAAQAFSDGLNESIGLGFNYDNQYASGIESVTIEDVKRVAETHFAHFMRLAVVPEKKTALEQKIGE</sequence>
<comment type="caution">
    <text evidence="4">The sequence shown here is derived from an EMBL/GenBank/DDBJ whole genome shotgun (WGS) entry which is preliminary data.</text>
</comment>
<dbReference type="Pfam" id="PF00675">
    <property type="entry name" value="Peptidase_M16"/>
    <property type="match status" value="2"/>
</dbReference>
<dbReference type="Pfam" id="PF05193">
    <property type="entry name" value="Peptidase_M16_C"/>
    <property type="match status" value="2"/>
</dbReference>
<evidence type="ECO:0000256" key="1">
    <source>
        <dbReference type="ARBA" id="ARBA00007261"/>
    </source>
</evidence>
<dbReference type="PANTHER" id="PTHR11851">
    <property type="entry name" value="METALLOPROTEASE"/>
    <property type="match status" value="1"/>
</dbReference>
<feature type="domain" description="Peptidase M16 C-terminal" evidence="3">
    <location>
        <begin position="225"/>
        <end position="403"/>
    </location>
</feature>
<organism evidence="4 5">
    <name type="scientific">Candidatus Auribacter fodinae</name>
    <dbReference type="NCBI Taxonomy" id="2093366"/>
    <lineage>
        <taxon>Bacteria</taxon>
        <taxon>Pseudomonadati</taxon>
        <taxon>Candidatus Auribacterota</taxon>
        <taxon>Candidatus Auribacteria</taxon>
        <taxon>Candidatus Auribacterales</taxon>
        <taxon>Candidatus Auribacteraceae</taxon>
        <taxon>Candidatus Auribacter</taxon>
    </lineage>
</organism>
<evidence type="ECO:0000259" key="2">
    <source>
        <dbReference type="Pfam" id="PF00675"/>
    </source>
</evidence>
<evidence type="ECO:0000313" key="5">
    <source>
        <dbReference type="Proteomes" id="UP000266426"/>
    </source>
</evidence>
<gene>
    <name evidence="4" type="ORF">C4541_02255</name>
</gene>
<dbReference type="InterPro" id="IPR007863">
    <property type="entry name" value="Peptidase_M16_C"/>
</dbReference>
<evidence type="ECO:0000259" key="3">
    <source>
        <dbReference type="Pfam" id="PF05193"/>
    </source>
</evidence>
<name>A0A3A4R8K9_9BACT</name>
<dbReference type="Proteomes" id="UP000266426">
    <property type="component" value="Unassembled WGS sequence"/>
</dbReference>
<dbReference type="GO" id="GO:0046872">
    <property type="term" value="F:metal ion binding"/>
    <property type="evidence" value="ECO:0007669"/>
    <property type="project" value="InterPro"/>
</dbReference>
<dbReference type="EMBL" id="QZJZ01000014">
    <property type="protein sequence ID" value="RJP61345.1"/>
    <property type="molecule type" value="Genomic_DNA"/>
</dbReference>
<dbReference type="InterPro" id="IPR050361">
    <property type="entry name" value="MPP/UQCRC_Complex"/>
</dbReference>
<dbReference type="Gene3D" id="3.30.830.10">
    <property type="entry name" value="Metalloenzyme, LuxS/M16 peptidase-like"/>
    <property type="match status" value="4"/>
</dbReference>
<dbReference type="InterPro" id="IPR011765">
    <property type="entry name" value="Pept_M16_N"/>
</dbReference>